<keyword evidence="3" id="KW-0677">Repeat</keyword>
<evidence type="ECO:0000256" key="2">
    <source>
        <dbReference type="ARBA" id="ARBA00022679"/>
    </source>
</evidence>
<dbReference type="Proteomes" id="UP001549145">
    <property type="component" value="Unassembled WGS sequence"/>
</dbReference>
<gene>
    <name evidence="5" type="ORF">ABID43_001170</name>
</gene>
<reference evidence="5 6" key="1">
    <citation type="submission" date="2024-06" db="EMBL/GenBank/DDBJ databases">
        <title>Genomic Encyclopedia of Type Strains, Phase IV (KMG-IV): sequencing the most valuable type-strain genomes for metagenomic binning, comparative biology and taxonomic classification.</title>
        <authorList>
            <person name="Goeker M."/>
        </authorList>
    </citation>
    <scope>NUCLEOTIDE SEQUENCE [LARGE SCALE GENOMIC DNA]</scope>
    <source>
        <strain evidence="5 6">DSM 21331</strain>
    </source>
</reference>
<keyword evidence="4" id="KW-0012">Acyltransferase</keyword>
<dbReference type="PANTHER" id="PTHR43300">
    <property type="entry name" value="ACETYLTRANSFERASE"/>
    <property type="match status" value="1"/>
</dbReference>
<dbReference type="Gene3D" id="2.160.10.10">
    <property type="entry name" value="Hexapeptide repeat proteins"/>
    <property type="match status" value="1"/>
</dbReference>
<name>A0ABV2L1D1_9HYPH</name>
<keyword evidence="6" id="KW-1185">Reference proteome</keyword>
<evidence type="ECO:0000313" key="5">
    <source>
        <dbReference type="EMBL" id="MET3691645.1"/>
    </source>
</evidence>
<evidence type="ECO:0000313" key="6">
    <source>
        <dbReference type="Proteomes" id="UP001549145"/>
    </source>
</evidence>
<dbReference type="InterPro" id="IPR018357">
    <property type="entry name" value="Hexapep_transf_CS"/>
</dbReference>
<dbReference type="Pfam" id="PF00132">
    <property type="entry name" value="Hexapep"/>
    <property type="match status" value="1"/>
</dbReference>
<evidence type="ECO:0000256" key="1">
    <source>
        <dbReference type="ARBA" id="ARBA00007274"/>
    </source>
</evidence>
<organism evidence="5 6">
    <name type="scientific">Methylobacterium goesingense</name>
    <dbReference type="NCBI Taxonomy" id="243690"/>
    <lineage>
        <taxon>Bacteria</taxon>
        <taxon>Pseudomonadati</taxon>
        <taxon>Pseudomonadota</taxon>
        <taxon>Alphaproteobacteria</taxon>
        <taxon>Hyphomicrobiales</taxon>
        <taxon>Methylobacteriaceae</taxon>
        <taxon>Methylobacterium</taxon>
    </lineage>
</organism>
<dbReference type="RefSeq" id="WP_238282295.1">
    <property type="nucleotide sequence ID" value="NZ_BPQL01000162.1"/>
</dbReference>
<accession>A0ABV2L1D1</accession>
<dbReference type="EMBL" id="JBEPMM010000002">
    <property type="protein sequence ID" value="MET3691645.1"/>
    <property type="molecule type" value="Genomic_DNA"/>
</dbReference>
<dbReference type="CDD" id="cd03349">
    <property type="entry name" value="LbH_XAT"/>
    <property type="match status" value="1"/>
</dbReference>
<protein>
    <submittedName>
        <fullName evidence="5">Acetyltransferase-like isoleucine patch superfamily enzyme</fullName>
    </submittedName>
</protein>
<dbReference type="SUPFAM" id="SSF51161">
    <property type="entry name" value="Trimeric LpxA-like enzymes"/>
    <property type="match status" value="1"/>
</dbReference>
<sequence>MKNFIFTLHGIRFKVEFIARTGVQMLLRENQTEAALLITKTLAENLDAEGFHRRQFINDFFADEPAVAMFYKDSKLEQHSNMPAGGNFITIGAFSYSFTRDLVRGMQIGRYCSIAGGLQVFSTQHPMTGISTSAFIYDSHETSVAAELDNRGVSGFPFLAAPQKPAPIIENDVWIGMNVTLARGIRIGTGAIIGAGSVVTKYVPPYTIVGGNPAKFIRRRFADEICDRMLASRWWDYSFVDLGPMDIANPINFLERFEYVKSRQGLSPLTPKILDWDRMICLLDK</sequence>
<dbReference type="PROSITE" id="PS00101">
    <property type="entry name" value="HEXAPEP_TRANSFERASES"/>
    <property type="match status" value="1"/>
</dbReference>
<comment type="caution">
    <text evidence="5">The sequence shown here is derived from an EMBL/GenBank/DDBJ whole genome shotgun (WGS) entry which is preliminary data.</text>
</comment>
<proteinExistence type="inferred from homology"/>
<evidence type="ECO:0000256" key="3">
    <source>
        <dbReference type="ARBA" id="ARBA00022737"/>
    </source>
</evidence>
<dbReference type="InterPro" id="IPR001451">
    <property type="entry name" value="Hexapep"/>
</dbReference>
<keyword evidence="2" id="KW-0808">Transferase</keyword>
<dbReference type="InterPro" id="IPR011004">
    <property type="entry name" value="Trimer_LpxA-like_sf"/>
</dbReference>
<dbReference type="PANTHER" id="PTHR43300:SF11">
    <property type="entry name" value="ACETYLTRANSFERASE RV3034C-RELATED"/>
    <property type="match status" value="1"/>
</dbReference>
<comment type="similarity">
    <text evidence="1">Belongs to the transferase hexapeptide repeat family.</text>
</comment>
<evidence type="ECO:0000256" key="4">
    <source>
        <dbReference type="ARBA" id="ARBA00023315"/>
    </source>
</evidence>
<dbReference type="InterPro" id="IPR050179">
    <property type="entry name" value="Trans_hexapeptide_repeat"/>
</dbReference>